<organism evidence="4 5">
    <name type="scientific">Fredinandcohnia quinoae</name>
    <dbReference type="NCBI Taxonomy" id="2918902"/>
    <lineage>
        <taxon>Bacteria</taxon>
        <taxon>Bacillati</taxon>
        <taxon>Bacillota</taxon>
        <taxon>Bacilli</taxon>
        <taxon>Bacillales</taxon>
        <taxon>Bacillaceae</taxon>
        <taxon>Fredinandcohnia</taxon>
    </lineage>
</organism>
<protein>
    <submittedName>
        <fullName evidence="4">Tetratricopeptide repeat protein</fullName>
    </submittedName>
</protein>
<feature type="repeat" description="TPR" evidence="3">
    <location>
        <begin position="237"/>
        <end position="270"/>
    </location>
</feature>
<proteinExistence type="predicted"/>
<evidence type="ECO:0000313" key="4">
    <source>
        <dbReference type="EMBL" id="MCH1624736.1"/>
    </source>
</evidence>
<evidence type="ECO:0000256" key="2">
    <source>
        <dbReference type="ARBA" id="ARBA00022803"/>
    </source>
</evidence>
<dbReference type="PANTHER" id="PTHR45586:SF1">
    <property type="entry name" value="LIPOPOLYSACCHARIDE ASSEMBLY PROTEIN B"/>
    <property type="match status" value="1"/>
</dbReference>
<keyword evidence="1" id="KW-0677">Repeat</keyword>
<sequence length="417" mass="48108">MNKIDNAIQLVEDGNIEQGLELLEQLQNSSTNDELYVIAQHYFKWGFVEKSKEIVQQLLYIYPDEGELYVLLAEIMIDMDEEEEAISLLDQIAEDDPAYIEALVLQADLFQMQGLVEVSEQKLLRAKEMSDHDQIIDFALAELYSSNGEFYKSIPYYMEILQESEQIAGVLVSARLAESLSATGKFEEALPYFEAAISKQEDSHTLFGFGVTAYQAEYYSKAIEVFSKLKDLDPDYTSLYFYLAEAYEKEGLLDESLQVLQQGIQVDSLNKELHFKAAMISLKCGHRDRVEQYLREAVGIDPGYVEATLQLSNFLLNEERYDDVVECLEAVMGYGEFDEQFEWDLAYSKNKLEQFSDALNHYRRAYTFFKESPEFLEEFGYFLLEDGKKTEAIDVFKKLLVINPSKYEIEELLEDLA</sequence>
<dbReference type="InterPro" id="IPR051012">
    <property type="entry name" value="CellSynth/LPSAsmb/PSIAsmb"/>
</dbReference>
<feature type="repeat" description="TPR" evidence="3">
    <location>
        <begin position="203"/>
        <end position="236"/>
    </location>
</feature>
<dbReference type="RefSeq" id="WP_240253393.1">
    <property type="nucleotide sequence ID" value="NZ_JAKTTI010000005.1"/>
</dbReference>
<reference evidence="4" key="1">
    <citation type="submission" date="2022-02" db="EMBL/GenBank/DDBJ databases">
        <title>Fredinandcohnia quinoae sp. nov. isolated from Chenopodium quinoa seeds.</title>
        <authorList>
            <person name="Saati-Santamaria Z."/>
            <person name="Flores-Felix J.D."/>
            <person name="Igual J.M."/>
            <person name="Velazquez E."/>
            <person name="Garcia-Fraile P."/>
            <person name="Martinez-Molina E."/>
        </authorList>
    </citation>
    <scope>NUCLEOTIDE SEQUENCE</scope>
    <source>
        <strain evidence="4">SECRCQ15</strain>
    </source>
</reference>
<dbReference type="PANTHER" id="PTHR45586">
    <property type="entry name" value="TPR REPEAT-CONTAINING PROTEIN PA4667"/>
    <property type="match status" value="1"/>
</dbReference>
<keyword evidence="5" id="KW-1185">Reference proteome</keyword>
<gene>
    <name evidence="4" type="ORF">MJG50_05310</name>
</gene>
<keyword evidence="2 3" id="KW-0802">TPR repeat</keyword>
<dbReference type="SMART" id="SM00028">
    <property type="entry name" value="TPR"/>
    <property type="match status" value="4"/>
</dbReference>
<dbReference type="PROSITE" id="PS50005">
    <property type="entry name" value="TPR"/>
    <property type="match status" value="3"/>
</dbReference>
<dbReference type="Pfam" id="PF13176">
    <property type="entry name" value="TPR_7"/>
    <property type="match status" value="1"/>
</dbReference>
<dbReference type="AlphaFoldDB" id="A0AAW5DVS3"/>
<name>A0AAW5DVS3_9BACI</name>
<evidence type="ECO:0000256" key="1">
    <source>
        <dbReference type="ARBA" id="ARBA00022737"/>
    </source>
</evidence>
<dbReference type="InterPro" id="IPR019734">
    <property type="entry name" value="TPR_rpt"/>
</dbReference>
<dbReference type="InterPro" id="IPR011990">
    <property type="entry name" value="TPR-like_helical_dom_sf"/>
</dbReference>
<dbReference type="Gene3D" id="1.25.40.10">
    <property type="entry name" value="Tetratricopeptide repeat domain"/>
    <property type="match status" value="2"/>
</dbReference>
<dbReference type="EMBL" id="JAKTTI010000005">
    <property type="protein sequence ID" value="MCH1624736.1"/>
    <property type="molecule type" value="Genomic_DNA"/>
</dbReference>
<dbReference type="Pfam" id="PF13429">
    <property type="entry name" value="TPR_15"/>
    <property type="match status" value="1"/>
</dbReference>
<feature type="repeat" description="TPR" evidence="3">
    <location>
        <begin position="373"/>
        <end position="406"/>
    </location>
</feature>
<dbReference type="SUPFAM" id="SSF48452">
    <property type="entry name" value="TPR-like"/>
    <property type="match status" value="2"/>
</dbReference>
<evidence type="ECO:0000256" key="3">
    <source>
        <dbReference type="PROSITE-ProRule" id="PRU00339"/>
    </source>
</evidence>
<accession>A0AAW5DVS3</accession>
<evidence type="ECO:0000313" key="5">
    <source>
        <dbReference type="Proteomes" id="UP001431131"/>
    </source>
</evidence>
<comment type="caution">
    <text evidence="4">The sequence shown here is derived from an EMBL/GenBank/DDBJ whole genome shotgun (WGS) entry which is preliminary data.</text>
</comment>
<dbReference type="Proteomes" id="UP001431131">
    <property type="component" value="Unassembled WGS sequence"/>
</dbReference>